<keyword evidence="3" id="KW-0238">DNA-binding</keyword>
<dbReference type="SUPFAM" id="SSF46785">
    <property type="entry name" value="Winged helix' DNA-binding domain"/>
    <property type="match status" value="1"/>
</dbReference>
<evidence type="ECO:0000256" key="1">
    <source>
        <dbReference type="ARBA" id="ARBA00011046"/>
    </source>
</evidence>
<dbReference type="RefSeq" id="WP_067121821.1">
    <property type="nucleotide sequence ID" value="NZ_JBFACD010000029.1"/>
</dbReference>
<proteinExistence type="inferred from homology"/>
<comment type="caution">
    <text evidence="5">The sequence shown here is derived from an EMBL/GenBank/DDBJ whole genome shotgun (WGS) entry which is preliminary data.</text>
</comment>
<dbReference type="InterPro" id="IPR005650">
    <property type="entry name" value="BlaI_family"/>
</dbReference>
<name>A0A117Q306_9ACTN</name>
<dbReference type="EMBL" id="LMWN01000018">
    <property type="protein sequence ID" value="KUN05892.1"/>
    <property type="molecule type" value="Genomic_DNA"/>
</dbReference>
<protein>
    <submittedName>
        <fullName evidence="5">CopY family transcriptional regulator</fullName>
    </submittedName>
</protein>
<dbReference type="GO" id="GO:0045892">
    <property type="term" value="P:negative regulation of DNA-templated transcription"/>
    <property type="evidence" value="ECO:0007669"/>
    <property type="project" value="InterPro"/>
</dbReference>
<dbReference type="AlphaFoldDB" id="A0A117Q306"/>
<accession>A0A117Q306</accession>
<evidence type="ECO:0000256" key="4">
    <source>
        <dbReference type="ARBA" id="ARBA00023163"/>
    </source>
</evidence>
<evidence type="ECO:0000313" key="6">
    <source>
        <dbReference type="Proteomes" id="UP000053127"/>
    </source>
</evidence>
<dbReference type="InterPro" id="IPR036390">
    <property type="entry name" value="WH_DNA-bd_sf"/>
</dbReference>
<evidence type="ECO:0000313" key="5">
    <source>
        <dbReference type="EMBL" id="KUN05892.1"/>
    </source>
</evidence>
<comment type="similarity">
    <text evidence="1">Belongs to the BlaI transcriptional regulatory family.</text>
</comment>
<organism evidence="5 6">
    <name type="scientific">Streptomyces yokosukanensis</name>
    <dbReference type="NCBI Taxonomy" id="67386"/>
    <lineage>
        <taxon>Bacteria</taxon>
        <taxon>Bacillati</taxon>
        <taxon>Actinomycetota</taxon>
        <taxon>Actinomycetes</taxon>
        <taxon>Kitasatosporales</taxon>
        <taxon>Streptomycetaceae</taxon>
        <taxon>Streptomyces</taxon>
    </lineage>
</organism>
<keyword evidence="6" id="KW-1185">Reference proteome</keyword>
<dbReference type="InterPro" id="IPR036388">
    <property type="entry name" value="WH-like_DNA-bd_sf"/>
</dbReference>
<dbReference type="Proteomes" id="UP000053127">
    <property type="component" value="Unassembled WGS sequence"/>
</dbReference>
<dbReference type="Pfam" id="PF03965">
    <property type="entry name" value="Penicillinase_R"/>
    <property type="match status" value="1"/>
</dbReference>
<gene>
    <name evidence="5" type="ORF">AQI95_13150</name>
</gene>
<reference evidence="5 6" key="1">
    <citation type="submission" date="2015-10" db="EMBL/GenBank/DDBJ databases">
        <title>Draft genome sequence of Streptomyces yokosukanensis DSM 40224, type strain for the species Streptomyces yokosukanensis.</title>
        <authorList>
            <person name="Ruckert C."/>
            <person name="Winkler A."/>
            <person name="Kalinowski J."/>
            <person name="Kampfer P."/>
            <person name="Glaeser S."/>
        </authorList>
    </citation>
    <scope>NUCLEOTIDE SEQUENCE [LARGE SCALE GENOMIC DNA]</scope>
    <source>
        <strain evidence="5 6">DSM 40224</strain>
    </source>
</reference>
<dbReference type="Gene3D" id="1.10.10.10">
    <property type="entry name" value="Winged helix-like DNA-binding domain superfamily/Winged helix DNA-binding domain"/>
    <property type="match status" value="1"/>
</dbReference>
<dbReference type="OrthoDB" id="9813987at2"/>
<dbReference type="STRING" id="67386.AQI95_13150"/>
<keyword evidence="4" id="KW-0804">Transcription</keyword>
<evidence type="ECO:0000256" key="2">
    <source>
        <dbReference type="ARBA" id="ARBA00023015"/>
    </source>
</evidence>
<evidence type="ECO:0000256" key="3">
    <source>
        <dbReference type="ARBA" id="ARBA00023125"/>
    </source>
</evidence>
<keyword evidence="2" id="KW-0805">Transcription regulation</keyword>
<sequence length="130" mass="14550">MTEAKDERRPAGELEASVMAALWAAAAPQTPGQVQRSLGADLARTTVTTILTRLNEKGVVERHRQGRGYAYFPVQDVQDAHGLTARRMHSELDRDSDRETVLARFVAQLNPHDERILRDLLESESESGER</sequence>
<dbReference type="GO" id="GO:0003677">
    <property type="term" value="F:DNA binding"/>
    <property type="evidence" value="ECO:0007669"/>
    <property type="project" value="UniProtKB-KW"/>
</dbReference>